<dbReference type="Proteomes" id="UP000759131">
    <property type="component" value="Unassembled WGS sequence"/>
</dbReference>
<evidence type="ECO:0000256" key="1">
    <source>
        <dbReference type="SAM" id="Phobius"/>
    </source>
</evidence>
<name>A0A7R9PZA6_9ACAR</name>
<sequence>MAVISRGLYLSVTSGALAATASVFGKLAMSPSICCHLFNAWYQLIGVLNDGNNWCHSSHTSLMLRSFQAVMFVAMIITNLLMWIQFTKALKEYTNSLHVIVVNTSTNFFLTVNDF</sequence>
<dbReference type="AlphaFoldDB" id="A0A7R9PZA6"/>
<keyword evidence="3" id="KW-1185">Reference proteome</keyword>
<evidence type="ECO:0000313" key="3">
    <source>
        <dbReference type="Proteomes" id="UP000759131"/>
    </source>
</evidence>
<keyword evidence="1" id="KW-0472">Membrane</keyword>
<dbReference type="EMBL" id="OC857948">
    <property type="protein sequence ID" value="CAD7625844.1"/>
    <property type="molecule type" value="Genomic_DNA"/>
</dbReference>
<dbReference type="PANTHER" id="PTHR31965:SF1">
    <property type="entry name" value="TRANSMEMBRANE PROTEIN 42"/>
    <property type="match status" value="1"/>
</dbReference>
<evidence type="ECO:0000313" key="2">
    <source>
        <dbReference type="EMBL" id="CAD7625844.1"/>
    </source>
</evidence>
<dbReference type="OrthoDB" id="5854584at2759"/>
<feature type="transmembrane region" description="Helical" evidence="1">
    <location>
        <begin position="66"/>
        <end position="84"/>
    </location>
</feature>
<proteinExistence type="predicted"/>
<keyword evidence="1" id="KW-0812">Transmembrane</keyword>
<organism evidence="2">
    <name type="scientific">Medioppia subpectinata</name>
    <dbReference type="NCBI Taxonomy" id="1979941"/>
    <lineage>
        <taxon>Eukaryota</taxon>
        <taxon>Metazoa</taxon>
        <taxon>Ecdysozoa</taxon>
        <taxon>Arthropoda</taxon>
        <taxon>Chelicerata</taxon>
        <taxon>Arachnida</taxon>
        <taxon>Acari</taxon>
        <taxon>Acariformes</taxon>
        <taxon>Sarcoptiformes</taxon>
        <taxon>Oribatida</taxon>
        <taxon>Brachypylina</taxon>
        <taxon>Oppioidea</taxon>
        <taxon>Oppiidae</taxon>
        <taxon>Medioppia</taxon>
    </lineage>
</organism>
<dbReference type="InterPro" id="IPR039632">
    <property type="entry name" value="TMEM42"/>
</dbReference>
<dbReference type="PANTHER" id="PTHR31965">
    <property type="entry name" value="TRANSMEMBRANE PROTEIN 42"/>
    <property type="match status" value="1"/>
</dbReference>
<keyword evidence="1" id="KW-1133">Transmembrane helix</keyword>
<accession>A0A7R9PZA6</accession>
<protein>
    <submittedName>
        <fullName evidence="2">Uncharacterized protein</fullName>
    </submittedName>
</protein>
<reference evidence="2" key="1">
    <citation type="submission" date="2020-11" db="EMBL/GenBank/DDBJ databases">
        <authorList>
            <person name="Tran Van P."/>
        </authorList>
    </citation>
    <scope>NUCLEOTIDE SEQUENCE</scope>
</reference>
<gene>
    <name evidence="2" type="ORF">OSB1V03_LOCUS6277</name>
</gene>
<dbReference type="EMBL" id="CAJPIZ010003373">
    <property type="protein sequence ID" value="CAG2106274.1"/>
    <property type="molecule type" value="Genomic_DNA"/>
</dbReference>